<organism evidence="1 2">
    <name type="scientific">Shewanella avicenniae</name>
    <dbReference type="NCBI Taxonomy" id="2814294"/>
    <lineage>
        <taxon>Bacteria</taxon>
        <taxon>Pseudomonadati</taxon>
        <taxon>Pseudomonadota</taxon>
        <taxon>Gammaproteobacteria</taxon>
        <taxon>Alteromonadales</taxon>
        <taxon>Shewanellaceae</taxon>
        <taxon>Shewanella</taxon>
    </lineage>
</organism>
<dbReference type="EMBL" id="CP071503">
    <property type="protein sequence ID" value="QSX32160.1"/>
    <property type="molecule type" value="Genomic_DNA"/>
</dbReference>
<evidence type="ECO:0000313" key="2">
    <source>
        <dbReference type="Proteomes" id="UP000662770"/>
    </source>
</evidence>
<evidence type="ECO:0000313" key="1">
    <source>
        <dbReference type="EMBL" id="QSX32160.1"/>
    </source>
</evidence>
<proteinExistence type="predicted"/>
<accession>A0ABX7QMN4</accession>
<dbReference type="Pfam" id="PF11197">
    <property type="entry name" value="DUF2835"/>
    <property type="match status" value="1"/>
</dbReference>
<dbReference type="Proteomes" id="UP000662770">
    <property type="component" value="Chromosome"/>
</dbReference>
<dbReference type="InterPro" id="IPR021363">
    <property type="entry name" value="DUF2835"/>
</dbReference>
<reference evidence="1 2" key="1">
    <citation type="submission" date="2021-03" db="EMBL/GenBank/DDBJ databases">
        <title>Novel species identification of genus Shewanella.</title>
        <authorList>
            <person name="Liu G."/>
            <person name="Zhang Q."/>
        </authorList>
    </citation>
    <scope>NUCLEOTIDE SEQUENCE [LARGE SCALE GENOMIC DNA]</scope>
    <source>
        <strain evidence="1 2">FJAT-51800</strain>
    </source>
</reference>
<keyword evidence="2" id="KW-1185">Reference proteome</keyword>
<gene>
    <name evidence="1" type="ORF">JYB87_10230</name>
</gene>
<protein>
    <submittedName>
        <fullName evidence="1">DUF2835 domain-containing protein</fullName>
    </submittedName>
</protein>
<name>A0ABX7QMN4_9GAMM</name>
<dbReference type="RefSeq" id="WP_207353405.1">
    <property type="nucleotide sequence ID" value="NZ_CP071503.1"/>
</dbReference>
<sequence>MREFVFRLDLSFDGFKPYYQGTAENVQVTDVNGVVLRIHGRHFRQYLTAEGIHGLFRLVIEDNGHFKSLQLL</sequence>